<dbReference type="NCBIfam" id="TIGR00231">
    <property type="entry name" value="small_GTP"/>
    <property type="match status" value="1"/>
</dbReference>
<dbReference type="SUPFAM" id="SSF50447">
    <property type="entry name" value="Translation proteins"/>
    <property type="match status" value="1"/>
</dbReference>
<dbReference type="GO" id="GO:0005829">
    <property type="term" value="C:cytosol"/>
    <property type="evidence" value="ECO:0007669"/>
    <property type="project" value="TreeGrafter"/>
</dbReference>
<dbReference type="eggNOG" id="COG1217">
    <property type="taxonomic scope" value="Bacteria"/>
</dbReference>
<dbReference type="Pfam" id="PF21018">
    <property type="entry name" value="BipA_C"/>
    <property type="match status" value="1"/>
</dbReference>
<accession>Q6MRF0</accession>
<dbReference type="GO" id="GO:0043022">
    <property type="term" value="F:ribosome binding"/>
    <property type="evidence" value="ECO:0007669"/>
    <property type="project" value="UniProtKB-UniRule"/>
</dbReference>
<keyword evidence="5" id="KW-1185">Reference proteome</keyword>
<feature type="domain" description="Tr-type G" evidence="3">
    <location>
        <begin position="6"/>
        <end position="201"/>
    </location>
</feature>
<comment type="similarity">
    <text evidence="2">Belongs to the TRAFAC class translation factor GTPase superfamily. Classic translation factor GTPase family. BipA subfamily.</text>
</comment>
<keyword evidence="2" id="KW-0378">Hydrolase</keyword>
<keyword evidence="2" id="KW-0547">Nucleotide-binding</keyword>
<comment type="function">
    <text evidence="2">A 50S ribosomal subunit assembly protein with GTPase activity, required for 50S subunit assembly at low temperatures, may also play a role in translation. Binds GTP and analogs. Binds the 70S ribosome between the 30S and 50S subunits, in a similar position as ribosome-bound EF-G; it contacts a number of ribosomal proteins, both rRNAs and the A-site tRNA.</text>
</comment>
<gene>
    <name evidence="4" type="primary">typA</name>
    <name evidence="2" type="synonym">bipA</name>
    <name evidence="4" type="ordered locus">Bd0137</name>
</gene>
<name>Q6MRF0_BDEBA</name>
<dbReference type="InterPro" id="IPR000795">
    <property type="entry name" value="T_Tr_GTP-bd_dom"/>
</dbReference>
<dbReference type="FunFam" id="3.30.70.870:FF:000003">
    <property type="entry name" value="GTP-binding protein TypA"/>
    <property type="match status" value="1"/>
</dbReference>
<comment type="subunit">
    <text evidence="2">Monomer.</text>
</comment>
<dbReference type="InterPro" id="IPR035647">
    <property type="entry name" value="EFG_III/V"/>
</dbReference>
<dbReference type="PROSITE" id="PS00301">
    <property type="entry name" value="G_TR_1"/>
    <property type="match status" value="1"/>
</dbReference>
<evidence type="ECO:0000259" key="3">
    <source>
        <dbReference type="PROSITE" id="PS51722"/>
    </source>
</evidence>
<dbReference type="FunFam" id="2.40.50.250:FF:000001">
    <property type="entry name" value="GTP-binding protein TypA"/>
    <property type="match status" value="1"/>
</dbReference>
<dbReference type="FunFam" id="3.30.70.240:FF:000002">
    <property type="entry name" value="GTP-binding protein TypA"/>
    <property type="match status" value="1"/>
</dbReference>
<keyword evidence="2" id="KW-0694">RNA-binding</keyword>
<evidence type="ECO:0000256" key="1">
    <source>
        <dbReference type="ARBA" id="ARBA00023134"/>
    </source>
</evidence>
<feature type="binding site" evidence="2">
    <location>
        <begin position="18"/>
        <end position="23"/>
    </location>
    <ligand>
        <name>GTP</name>
        <dbReference type="ChEBI" id="CHEBI:37565"/>
    </ligand>
</feature>
<dbReference type="Gene3D" id="2.40.30.10">
    <property type="entry name" value="Translation factors"/>
    <property type="match status" value="1"/>
</dbReference>
<dbReference type="GO" id="GO:1990904">
    <property type="term" value="C:ribonucleoprotein complex"/>
    <property type="evidence" value="ECO:0007669"/>
    <property type="project" value="TreeGrafter"/>
</dbReference>
<dbReference type="SMART" id="SM00838">
    <property type="entry name" value="EFG_C"/>
    <property type="match status" value="1"/>
</dbReference>
<dbReference type="STRING" id="264462.Bd0137"/>
<dbReference type="InterPro" id="IPR047043">
    <property type="entry name" value="BipA_III"/>
</dbReference>
<keyword evidence="2" id="KW-0820">tRNA-binding</keyword>
<dbReference type="GO" id="GO:0000049">
    <property type="term" value="F:tRNA binding"/>
    <property type="evidence" value="ECO:0007669"/>
    <property type="project" value="UniProtKB-KW"/>
</dbReference>
<dbReference type="PANTHER" id="PTHR42908:SF8">
    <property type="entry name" value="TR-TYPE G DOMAIN-CONTAINING PROTEIN"/>
    <property type="match status" value="1"/>
</dbReference>
<comment type="catalytic activity">
    <reaction evidence="2">
        <text>GTP + H2O = GDP + phosphate + H(+)</text>
        <dbReference type="Rhea" id="RHEA:19669"/>
        <dbReference type="ChEBI" id="CHEBI:15377"/>
        <dbReference type="ChEBI" id="CHEBI:15378"/>
        <dbReference type="ChEBI" id="CHEBI:37565"/>
        <dbReference type="ChEBI" id="CHEBI:43474"/>
        <dbReference type="ChEBI" id="CHEBI:58189"/>
    </reaction>
</comment>
<dbReference type="Pfam" id="PF00009">
    <property type="entry name" value="GTP_EFTU"/>
    <property type="match status" value="1"/>
</dbReference>
<dbReference type="GO" id="GO:0003746">
    <property type="term" value="F:translation elongation factor activity"/>
    <property type="evidence" value="ECO:0007669"/>
    <property type="project" value="UniProtKB-KW"/>
</dbReference>
<dbReference type="GeneID" id="93011284"/>
<dbReference type="GO" id="GO:0000027">
    <property type="term" value="P:ribosomal large subunit assembly"/>
    <property type="evidence" value="ECO:0007669"/>
    <property type="project" value="UniProtKB-UniRule"/>
</dbReference>
<dbReference type="RefSeq" id="WP_011162749.1">
    <property type="nucleotide sequence ID" value="NC_005363.1"/>
</dbReference>
<keyword evidence="2" id="KW-0699">rRNA-binding</keyword>
<dbReference type="Gene3D" id="3.30.70.240">
    <property type="match status" value="1"/>
</dbReference>
<dbReference type="InterPro" id="IPR035651">
    <property type="entry name" value="BipA_V"/>
</dbReference>
<dbReference type="Gene3D" id="3.30.70.870">
    <property type="entry name" value="Elongation Factor G (Translational Gtpase), domain 3"/>
    <property type="match status" value="1"/>
</dbReference>
<dbReference type="CDD" id="cd16263">
    <property type="entry name" value="BipA_III"/>
    <property type="match status" value="1"/>
</dbReference>
<dbReference type="Gene3D" id="3.40.50.300">
    <property type="entry name" value="P-loop containing nucleotide triphosphate hydrolases"/>
    <property type="match status" value="1"/>
</dbReference>
<dbReference type="InterPro" id="IPR031157">
    <property type="entry name" value="G_TR_CS"/>
</dbReference>
<evidence type="ECO:0000313" key="4">
    <source>
        <dbReference type="EMBL" id="CAE77808.1"/>
    </source>
</evidence>
<evidence type="ECO:0000256" key="2">
    <source>
        <dbReference type="HAMAP-Rule" id="MF_00849"/>
    </source>
</evidence>
<dbReference type="Proteomes" id="UP000008080">
    <property type="component" value="Chromosome"/>
</dbReference>
<reference evidence="4 5" key="1">
    <citation type="journal article" date="2004" name="Science">
        <title>A predator unmasked: life cycle of Bdellovibrio bacteriovorus from a genomic perspective.</title>
        <authorList>
            <person name="Rendulic S."/>
            <person name="Jagtap P."/>
            <person name="Rosinus A."/>
            <person name="Eppinger M."/>
            <person name="Baar C."/>
            <person name="Lanz C."/>
            <person name="Keller H."/>
            <person name="Lambert C."/>
            <person name="Evans K.J."/>
            <person name="Goesmann A."/>
            <person name="Meyer F."/>
            <person name="Sockett R.E."/>
            <person name="Schuster S.C."/>
        </authorList>
    </citation>
    <scope>NUCLEOTIDE SEQUENCE [LARGE SCALE GENOMIC DNA]</scope>
    <source>
        <strain evidence="5">ATCC 15356 / DSM 50701 / NCIMB 9529 / HD100</strain>
    </source>
</reference>
<organism evidence="4 5">
    <name type="scientific">Bdellovibrio bacteriovorus (strain ATCC 15356 / DSM 50701 / NCIMB 9529 / HD100)</name>
    <dbReference type="NCBI Taxonomy" id="264462"/>
    <lineage>
        <taxon>Bacteria</taxon>
        <taxon>Pseudomonadati</taxon>
        <taxon>Bdellovibrionota</taxon>
        <taxon>Bdellovibrionia</taxon>
        <taxon>Bdellovibrionales</taxon>
        <taxon>Pseudobdellovibrionaceae</taxon>
        <taxon>Bdellovibrio</taxon>
    </lineage>
</organism>
<dbReference type="InterPro" id="IPR042116">
    <property type="entry name" value="TypA/BipA_C"/>
</dbReference>
<keyword evidence="1 2" id="KW-0342">GTP-binding</keyword>
<dbReference type="InterPro" id="IPR000640">
    <property type="entry name" value="EFG_V-like"/>
</dbReference>
<comment type="subcellular location">
    <subcellularLocation>
        <location evidence="2">Cytoplasm</location>
    </subcellularLocation>
    <text evidence="2">Binds to ribosomes.</text>
</comment>
<dbReference type="SUPFAM" id="SSF52540">
    <property type="entry name" value="P-loop containing nucleoside triphosphate hydrolases"/>
    <property type="match status" value="1"/>
</dbReference>
<dbReference type="InterPro" id="IPR006298">
    <property type="entry name" value="BipA"/>
</dbReference>
<dbReference type="InterPro" id="IPR005225">
    <property type="entry name" value="Small_GTP-bd"/>
</dbReference>
<dbReference type="InterPro" id="IPR048876">
    <property type="entry name" value="BipA_C"/>
</dbReference>
<dbReference type="HOGENOM" id="CLU_017016_4_0_7"/>
<dbReference type="Pfam" id="PF00679">
    <property type="entry name" value="EFG_C"/>
    <property type="match status" value="1"/>
</dbReference>
<dbReference type="Pfam" id="PF03144">
    <property type="entry name" value="GTP_EFTU_D2"/>
    <property type="match status" value="1"/>
</dbReference>
<dbReference type="PRINTS" id="PR00315">
    <property type="entry name" value="ELONGATNFCT"/>
</dbReference>
<dbReference type="KEGG" id="bba:Bd0137"/>
<dbReference type="CDD" id="cd03691">
    <property type="entry name" value="BipA_TypA_II"/>
    <property type="match status" value="1"/>
</dbReference>
<dbReference type="InterPro" id="IPR009000">
    <property type="entry name" value="Transl_B-barrel_sf"/>
</dbReference>
<feature type="binding site" evidence="2">
    <location>
        <begin position="131"/>
        <end position="134"/>
    </location>
    <ligand>
        <name>GTP</name>
        <dbReference type="ChEBI" id="CHEBI:37565"/>
    </ligand>
</feature>
<dbReference type="PROSITE" id="PS51722">
    <property type="entry name" value="G_TR_2"/>
    <property type="match status" value="1"/>
</dbReference>
<protein>
    <recommendedName>
        <fullName evidence="2">Large ribosomal subunit assembly factor BipA</fullName>
        <ecNumber evidence="2">3.6.5.-</ecNumber>
    </recommendedName>
    <alternativeName>
        <fullName evidence="2">GTP-binding protein BipA</fullName>
    </alternativeName>
</protein>
<dbReference type="InterPro" id="IPR047042">
    <property type="entry name" value="BipA_II"/>
</dbReference>
<proteinExistence type="inferred from homology"/>
<sequence>MIQDPKKIRNIAIIAHVDHGKTTLVDHLIKQAGTFRDNEHVEERLMDSMDLERERGITIAAKNASFMYKDIKVNIVDTPGHSDFGGEVERILNMVDGCILLCDASEGPLPQTRFVLKKALEGGKKVIVCINKIDRSDARIQEVHNELFDLFIDLDATEEQCDFHTVYAIAREGMATLDPAVNTGSLEVLYDAIVNLVPPPTIEENAPLQVMVSNISYNDYVGRLAIGRMRAGTIKVGDEVLCVQANAQKKVKVSALFQYKVNSQVPAQEVGAGDMVVIAGMEDFTIGDTITSVVDPRPLPRIRVEEPTVGMVFSVNNGPFAGLDGKNVTSRKIIDRLDRELLYNVAIRVEKTDSTDAFKVVGRGELQLGVLIEQMRRENFELLVSKPTVVFKEENGKKMEPMEIAVIDIEDAYVGAVTEKLGKRKGVMTNMVQKGSGRTRLEFRIPSRGLIGYRSEFLTDTRGTGLLNTQFDGWDDYRGEIEHRLNGAMISDRKGTATSYAIWNLQERGVMMVEHGDEVYEGMIVGEHAKENDLEVNITREKKLSNVRASGSDEAIRLVPVKKFTLERAMEWIKESELIEVTPKHIRLRLRELDPHKRAKAAKE</sequence>
<dbReference type="AlphaFoldDB" id="Q6MRF0"/>
<dbReference type="InterPro" id="IPR027417">
    <property type="entry name" value="P-loop_NTPase"/>
</dbReference>
<dbReference type="EC" id="3.6.5.-" evidence="2"/>
<dbReference type="PANTHER" id="PTHR42908">
    <property type="entry name" value="TRANSLATION ELONGATION FACTOR-RELATED"/>
    <property type="match status" value="1"/>
</dbReference>
<dbReference type="HAMAP" id="MF_00849">
    <property type="entry name" value="BipA"/>
    <property type="match status" value="1"/>
</dbReference>
<dbReference type="SUPFAM" id="SSF54980">
    <property type="entry name" value="EF-G C-terminal domain-like"/>
    <property type="match status" value="2"/>
</dbReference>
<dbReference type="GO" id="GO:0003924">
    <property type="term" value="F:GTPase activity"/>
    <property type="evidence" value="ECO:0007669"/>
    <property type="project" value="UniProtKB-UniRule"/>
</dbReference>
<dbReference type="NCBIfam" id="TIGR01394">
    <property type="entry name" value="TypA_BipA"/>
    <property type="match status" value="1"/>
</dbReference>
<dbReference type="EMBL" id="BX842646">
    <property type="protein sequence ID" value="CAE77808.1"/>
    <property type="molecule type" value="Genomic_DNA"/>
</dbReference>
<dbReference type="InterPro" id="IPR004161">
    <property type="entry name" value="EFTu-like_2"/>
</dbReference>
<dbReference type="CDD" id="cd03710">
    <property type="entry name" value="BipA_TypA_C"/>
    <property type="match status" value="1"/>
</dbReference>
<keyword evidence="4" id="KW-0648">Protein biosynthesis</keyword>
<dbReference type="Gene3D" id="2.40.50.250">
    <property type="entry name" value="bipa protein"/>
    <property type="match status" value="1"/>
</dbReference>
<dbReference type="InterPro" id="IPR047041">
    <property type="entry name" value="BipA_GTP-bd_dom"/>
</dbReference>
<dbReference type="GO" id="GO:0005525">
    <property type="term" value="F:GTP binding"/>
    <property type="evidence" value="ECO:0007669"/>
    <property type="project" value="UniProtKB-UniRule"/>
</dbReference>
<dbReference type="GO" id="GO:0019843">
    <property type="term" value="F:rRNA binding"/>
    <property type="evidence" value="ECO:0007669"/>
    <property type="project" value="UniProtKB-KW"/>
</dbReference>
<dbReference type="CDD" id="cd01891">
    <property type="entry name" value="TypA_BipA"/>
    <property type="match status" value="1"/>
</dbReference>
<keyword evidence="2" id="KW-0963">Cytoplasm</keyword>
<evidence type="ECO:0000313" key="5">
    <source>
        <dbReference type="Proteomes" id="UP000008080"/>
    </source>
</evidence>
<keyword evidence="2" id="KW-0690">Ribosome biogenesis</keyword>
<keyword evidence="4" id="KW-0251">Elongation factor</keyword>
<dbReference type="FunFam" id="3.40.50.300:FF:000055">
    <property type="entry name" value="GTP-binding protein TypA"/>
    <property type="match status" value="1"/>
</dbReference>